<dbReference type="PROSITE" id="PS50937">
    <property type="entry name" value="HTH_MERR_2"/>
    <property type="match status" value="1"/>
</dbReference>
<dbReference type="GO" id="GO:0003677">
    <property type="term" value="F:DNA binding"/>
    <property type="evidence" value="ECO:0007669"/>
    <property type="project" value="UniProtKB-KW"/>
</dbReference>
<dbReference type="SMART" id="SM00422">
    <property type="entry name" value="HTH_MERR"/>
    <property type="match status" value="1"/>
</dbReference>
<sequence>MDKPAGPPRELSVGEVSQRSGVAVSAIHFYESKGLIISKRNNGNQRRYTPSVLRYLAIVKVAQRAGIPLDEIKETLGSYEYGVKISLEHWKQASSRWSEILNSRIETLRRLRDELDGCIGCGCLSLDDCPLKNPDDVLGDDASGPVLLERPSED</sequence>
<keyword evidence="3" id="KW-0408">Iron</keyword>
<name>A0A1H6BI86_9GAMM</name>
<dbReference type="EMBL" id="FNVQ01000002">
    <property type="protein sequence ID" value="SEG60105.1"/>
    <property type="molecule type" value="Genomic_DNA"/>
</dbReference>
<keyword evidence="8" id="KW-1185">Reference proteome</keyword>
<dbReference type="InterPro" id="IPR009061">
    <property type="entry name" value="DNA-bd_dom_put_sf"/>
</dbReference>
<dbReference type="PANTHER" id="PTHR30204">
    <property type="entry name" value="REDOX-CYCLING DRUG-SENSING TRANSCRIPTIONAL ACTIVATOR SOXR"/>
    <property type="match status" value="1"/>
</dbReference>
<dbReference type="PRINTS" id="PR00040">
    <property type="entry name" value="HTHMERR"/>
</dbReference>
<dbReference type="AlphaFoldDB" id="A0A1H6BI86"/>
<organism evidence="7 8">
    <name type="scientific">Marinobacterium lutimaris</name>
    <dbReference type="NCBI Taxonomy" id="568106"/>
    <lineage>
        <taxon>Bacteria</taxon>
        <taxon>Pseudomonadati</taxon>
        <taxon>Pseudomonadota</taxon>
        <taxon>Gammaproteobacteria</taxon>
        <taxon>Oceanospirillales</taxon>
        <taxon>Oceanospirillaceae</taxon>
        <taxon>Marinobacterium</taxon>
    </lineage>
</organism>
<gene>
    <name evidence="7" type="ORF">SAMN05444390_102653</name>
</gene>
<dbReference type="GO" id="GO:0006979">
    <property type="term" value="P:response to oxidative stress"/>
    <property type="evidence" value="ECO:0007669"/>
    <property type="project" value="InterPro"/>
</dbReference>
<dbReference type="SUPFAM" id="SSF46955">
    <property type="entry name" value="Putative DNA-binding domain"/>
    <property type="match status" value="1"/>
</dbReference>
<evidence type="ECO:0000256" key="2">
    <source>
        <dbReference type="ARBA" id="ARBA00022714"/>
    </source>
</evidence>
<dbReference type="Proteomes" id="UP000236745">
    <property type="component" value="Unassembled WGS sequence"/>
</dbReference>
<evidence type="ECO:0000313" key="7">
    <source>
        <dbReference type="EMBL" id="SEG60105.1"/>
    </source>
</evidence>
<keyword evidence="4" id="KW-0411">Iron-sulfur</keyword>
<dbReference type="RefSeq" id="WP_104003751.1">
    <property type="nucleotide sequence ID" value="NZ_FNVQ01000002.1"/>
</dbReference>
<evidence type="ECO:0000256" key="1">
    <source>
        <dbReference type="ARBA" id="ARBA00014474"/>
    </source>
</evidence>
<evidence type="ECO:0000256" key="4">
    <source>
        <dbReference type="ARBA" id="ARBA00023014"/>
    </source>
</evidence>
<dbReference type="GO" id="GO:0003700">
    <property type="term" value="F:DNA-binding transcription factor activity"/>
    <property type="evidence" value="ECO:0007669"/>
    <property type="project" value="InterPro"/>
</dbReference>
<dbReference type="GO" id="GO:0051537">
    <property type="term" value="F:2 iron, 2 sulfur cluster binding"/>
    <property type="evidence" value="ECO:0007669"/>
    <property type="project" value="UniProtKB-KW"/>
</dbReference>
<dbReference type="PROSITE" id="PS00552">
    <property type="entry name" value="HTH_MERR_1"/>
    <property type="match status" value="1"/>
</dbReference>
<keyword evidence="5" id="KW-0238">DNA-binding</keyword>
<reference evidence="7 8" key="1">
    <citation type="submission" date="2016-10" db="EMBL/GenBank/DDBJ databases">
        <authorList>
            <person name="de Groot N.N."/>
        </authorList>
    </citation>
    <scope>NUCLEOTIDE SEQUENCE [LARGE SCALE GENOMIC DNA]</scope>
    <source>
        <strain evidence="7 8">DSM 22012</strain>
    </source>
</reference>
<proteinExistence type="predicted"/>
<dbReference type="InterPro" id="IPR010211">
    <property type="entry name" value="Redox-sen_tscrpt-act_SoxR"/>
</dbReference>
<dbReference type="NCBIfam" id="TIGR01950">
    <property type="entry name" value="SoxR"/>
    <property type="match status" value="1"/>
</dbReference>
<evidence type="ECO:0000256" key="3">
    <source>
        <dbReference type="ARBA" id="ARBA00023004"/>
    </source>
</evidence>
<dbReference type="Gene3D" id="1.10.1660.10">
    <property type="match status" value="1"/>
</dbReference>
<evidence type="ECO:0000256" key="5">
    <source>
        <dbReference type="ARBA" id="ARBA00023125"/>
    </source>
</evidence>
<dbReference type="InterPro" id="IPR000551">
    <property type="entry name" value="MerR-type_HTH_dom"/>
</dbReference>
<protein>
    <recommendedName>
        <fullName evidence="1">Redox-sensitive transcriptional activator SoxR</fullName>
    </recommendedName>
</protein>
<evidence type="ECO:0000259" key="6">
    <source>
        <dbReference type="PROSITE" id="PS50937"/>
    </source>
</evidence>
<feature type="domain" description="HTH merR-type" evidence="6">
    <location>
        <begin position="10"/>
        <end position="78"/>
    </location>
</feature>
<dbReference type="PANTHER" id="PTHR30204:SF0">
    <property type="entry name" value="REDOX-SENSITIVE TRANSCRIPTIONAL ACTIVATOR SOXR"/>
    <property type="match status" value="1"/>
</dbReference>
<accession>A0A1H6BI86</accession>
<dbReference type="OrthoDB" id="9802944at2"/>
<dbReference type="Pfam" id="PF13411">
    <property type="entry name" value="MerR_1"/>
    <property type="match status" value="1"/>
</dbReference>
<keyword evidence="2" id="KW-0479">Metal-binding</keyword>
<dbReference type="InterPro" id="IPR047057">
    <property type="entry name" value="MerR_fam"/>
</dbReference>
<evidence type="ECO:0000313" key="8">
    <source>
        <dbReference type="Proteomes" id="UP000236745"/>
    </source>
</evidence>
<keyword evidence="2" id="KW-0001">2Fe-2S</keyword>